<comment type="catalytic activity">
    <reaction evidence="24">
        <text>an acyl-CoA + a 1,2-diacyl-sn-glycerol = a triacyl-sn-glycerol + CoA</text>
        <dbReference type="Rhea" id="RHEA:10868"/>
        <dbReference type="ChEBI" id="CHEBI:17815"/>
        <dbReference type="ChEBI" id="CHEBI:57287"/>
        <dbReference type="ChEBI" id="CHEBI:58342"/>
        <dbReference type="ChEBI" id="CHEBI:64615"/>
        <dbReference type="EC" id="2.3.1.20"/>
    </reaction>
    <physiologicalReaction direction="left-to-right" evidence="24">
        <dbReference type="Rhea" id="RHEA:10869"/>
    </physiologicalReaction>
</comment>
<dbReference type="STRING" id="158441.A0A226DH25"/>
<comment type="similarity">
    <text evidence="9 27">Belongs to the diacylglycerol acyltransferase family.</text>
</comment>
<keyword evidence="11" id="KW-0444">Lipid biosynthesis</keyword>
<evidence type="ECO:0000256" key="14">
    <source>
        <dbReference type="ARBA" id="ARBA00022798"/>
    </source>
</evidence>
<keyword evidence="15 27" id="KW-0256">Endoplasmic reticulum</keyword>
<keyword evidence="12 27" id="KW-0808">Transferase</keyword>
<keyword evidence="10" id="KW-0963">Cytoplasm</keyword>
<keyword evidence="16 27" id="KW-1133">Transmembrane helix</keyword>
<comment type="subcellular location">
    <subcellularLocation>
        <location evidence="6">Cytoplasm</location>
        <location evidence="6">Perinuclear region</location>
    </subcellularLocation>
    <subcellularLocation>
        <location evidence="5 27">Endoplasmic reticulum membrane</location>
        <topology evidence="5 27">Multi-pass membrane protein</topology>
    </subcellularLocation>
</comment>
<evidence type="ECO:0000256" key="22">
    <source>
        <dbReference type="ARBA" id="ARBA00048096"/>
    </source>
</evidence>
<organism evidence="29 30">
    <name type="scientific">Folsomia candida</name>
    <name type="common">Springtail</name>
    <dbReference type="NCBI Taxonomy" id="158441"/>
    <lineage>
        <taxon>Eukaryota</taxon>
        <taxon>Metazoa</taxon>
        <taxon>Ecdysozoa</taxon>
        <taxon>Arthropoda</taxon>
        <taxon>Hexapoda</taxon>
        <taxon>Collembola</taxon>
        <taxon>Entomobryomorpha</taxon>
        <taxon>Isotomoidea</taxon>
        <taxon>Isotomidae</taxon>
        <taxon>Proisotominae</taxon>
        <taxon>Folsomia</taxon>
    </lineage>
</organism>
<keyword evidence="19 29" id="KW-0012">Acyltransferase</keyword>
<evidence type="ECO:0000256" key="6">
    <source>
        <dbReference type="ARBA" id="ARBA00004556"/>
    </source>
</evidence>
<evidence type="ECO:0000256" key="16">
    <source>
        <dbReference type="ARBA" id="ARBA00022989"/>
    </source>
</evidence>
<dbReference type="GO" id="GO:0006071">
    <property type="term" value="P:glycerol metabolic process"/>
    <property type="evidence" value="ECO:0007669"/>
    <property type="project" value="UniProtKB-KW"/>
</dbReference>
<comment type="catalytic activity">
    <reaction evidence="25">
        <text>1-(9Z-octadecenoyl)-glycerol + (9Z)-octadecenoyl-CoA = 1,2-di-(9Z-octadecenoyl)-glycerol + CoA</text>
        <dbReference type="Rhea" id="RHEA:37915"/>
        <dbReference type="ChEBI" id="CHEBI:52323"/>
        <dbReference type="ChEBI" id="CHEBI:57287"/>
        <dbReference type="ChEBI" id="CHEBI:57387"/>
        <dbReference type="ChEBI" id="CHEBI:75342"/>
    </reaction>
    <physiologicalReaction direction="left-to-right" evidence="25">
        <dbReference type="Rhea" id="RHEA:37916"/>
    </physiologicalReaction>
</comment>
<dbReference type="InterPro" id="IPR007130">
    <property type="entry name" value="DAGAT"/>
</dbReference>
<dbReference type="CDD" id="cd07987">
    <property type="entry name" value="LPLAT_MGAT-like"/>
    <property type="match status" value="1"/>
</dbReference>
<dbReference type="OMA" id="YRHYRNY"/>
<dbReference type="GO" id="GO:0050252">
    <property type="term" value="F:retinol O-fatty-acyltransferase activity"/>
    <property type="evidence" value="ECO:0007669"/>
    <property type="project" value="UniProtKB-EC"/>
</dbReference>
<keyword evidence="13 27" id="KW-0812">Transmembrane</keyword>
<evidence type="ECO:0000256" key="12">
    <source>
        <dbReference type="ARBA" id="ARBA00022679"/>
    </source>
</evidence>
<evidence type="ECO:0000256" key="26">
    <source>
        <dbReference type="ARBA" id="ARBA00049549"/>
    </source>
</evidence>
<evidence type="ECO:0000256" key="3">
    <source>
        <dbReference type="ARBA" id="ARBA00001349"/>
    </source>
</evidence>
<evidence type="ECO:0000256" key="20">
    <source>
        <dbReference type="ARBA" id="ARBA00047367"/>
    </source>
</evidence>
<protein>
    <recommendedName>
        <fullName evidence="27">Acyltransferase</fullName>
        <ecNumber evidence="27">2.3.1.-</ecNumber>
    </recommendedName>
</protein>
<comment type="catalytic activity">
    <reaction evidence="22">
        <text>2,3-di-(9Z)-octadecenoyl-sn-glycerol + (9Z)-octadecenoyl-CoA = 1,2,3-tri-(9Z-octadecenoyl)-glycerol + CoA</text>
        <dbReference type="Rhea" id="RHEA:38439"/>
        <dbReference type="ChEBI" id="CHEBI:53753"/>
        <dbReference type="ChEBI" id="CHEBI:57287"/>
        <dbReference type="ChEBI" id="CHEBI:57387"/>
        <dbReference type="ChEBI" id="CHEBI:75824"/>
    </reaction>
    <physiologicalReaction direction="left-to-right" evidence="22">
        <dbReference type="Rhea" id="RHEA:38440"/>
    </physiologicalReaction>
</comment>
<evidence type="ECO:0000256" key="28">
    <source>
        <dbReference type="SAM" id="MobiDB-lite"/>
    </source>
</evidence>
<evidence type="ECO:0000313" key="29">
    <source>
        <dbReference type="EMBL" id="OXA44154.1"/>
    </source>
</evidence>
<evidence type="ECO:0000256" key="8">
    <source>
        <dbReference type="ARBA" id="ARBA00005189"/>
    </source>
</evidence>
<evidence type="ECO:0000256" key="15">
    <source>
        <dbReference type="ARBA" id="ARBA00022824"/>
    </source>
</evidence>
<name>A0A226DH25_FOLCA</name>
<evidence type="ECO:0000256" key="2">
    <source>
        <dbReference type="ARBA" id="ARBA00001313"/>
    </source>
</evidence>
<evidence type="ECO:0000256" key="9">
    <source>
        <dbReference type="ARBA" id="ARBA00005420"/>
    </source>
</evidence>
<dbReference type="PANTHER" id="PTHR12317">
    <property type="entry name" value="DIACYLGLYCEROL O-ACYLTRANSFERASE"/>
    <property type="match status" value="1"/>
</dbReference>
<dbReference type="EMBL" id="LNIX01000020">
    <property type="protein sequence ID" value="OXA44154.1"/>
    <property type="molecule type" value="Genomic_DNA"/>
</dbReference>
<evidence type="ECO:0000256" key="18">
    <source>
        <dbReference type="ARBA" id="ARBA00023136"/>
    </source>
</evidence>
<keyword evidence="17" id="KW-0443">Lipid metabolism</keyword>
<comment type="catalytic activity">
    <reaction evidence="26">
        <text>1,3-di-(9Z-octadecenoyl)-glycerol + (9Z)-octadecenoyl-CoA = 1,2,3-tri-(9Z-octadecenoyl)-glycerol + CoA</text>
        <dbReference type="Rhea" id="RHEA:38435"/>
        <dbReference type="ChEBI" id="CHEBI:53753"/>
        <dbReference type="ChEBI" id="CHEBI:57287"/>
        <dbReference type="ChEBI" id="CHEBI:57387"/>
        <dbReference type="ChEBI" id="CHEBI:75735"/>
    </reaction>
    <physiologicalReaction direction="left-to-right" evidence="26">
        <dbReference type="Rhea" id="RHEA:38436"/>
    </physiologicalReaction>
</comment>
<evidence type="ECO:0000256" key="13">
    <source>
        <dbReference type="ARBA" id="ARBA00022692"/>
    </source>
</evidence>
<gene>
    <name evidence="29" type="ORF">Fcan01_21118</name>
</gene>
<dbReference type="EC" id="2.3.1.-" evidence="27"/>
<comment type="caution">
    <text evidence="29">The sequence shown here is derived from an EMBL/GenBank/DDBJ whole genome shotgun (WGS) entry which is preliminary data.</text>
</comment>
<evidence type="ECO:0000256" key="19">
    <source>
        <dbReference type="ARBA" id="ARBA00023315"/>
    </source>
</evidence>
<comment type="catalytic activity">
    <reaction evidence="1">
        <text>all-trans-retinol + an acyl-CoA = an all-trans-retinyl ester + CoA</text>
        <dbReference type="Rhea" id="RHEA:11488"/>
        <dbReference type="ChEBI" id="CHEBI:17336"/>
        <dbReference type="ChEBI" id="CHEBI:57287"/>
        <dbReference type="ChEBI" id="CHEBI:58342"/>
        <dbReference type="ChEBI" id="CHEBI:63410"/>
        <dbReference type="EC" id="2.3.1.76"/>
    </reaction>
    <physiologicalReaction direction="left-to-right" evidence="1">
        <dbReference type="Rhea" id="RHEA:11489"/>
    </physiologicalReaction>
</comment>
<dbReference type="GO" id="GO:0005789">
    <property type="term" value="C:endoplasmic reticulum membrane"/>
    <property type="evidence" value="ECO:0007669"/>
    <property type="project" value="UniProtKB-SubCell"/>
</dbReference>
<keyword evidence="14" id="KW-0319">Glycerol metabolism</keyword>
<comment type="catalytic activity">
    <reaction evidence="3">
        <text>1,2-di-(9Z-octadecenoyl)-sn-glycerol + hexadecanoyl-CoA = 1,2-di-(9Z)-octadecenoyl-3-hexadecanoyl-sn-glycerol + CoA</text>
        <dbReference type="Rhea" id="RHEA:38163"/>
        <dbReference type="ChEBI" id="CHEBI:52333"/>
        <dbReference type="ChEBI" id="CHEBI:57287"/>
        <dbReference type="ChEBI" id="CHEBI:57379"/>
        <dbReference type="ChEBI" id="CHEBI:75583"/>
    </reaction>
    <physiologicalReaction direction="left-to-right" evidence="3">
        <dbReference type="Rhea" id="RHEA:38164"/>
    </physiologicalReaction>
</comment>
<dbReference type="PANTHER" id="PTHR12317:SF14">
    <property type="entry name" value="DIACYLGLYCEROL O-ACYLTRANSFERASE 2"/>
    <property type="match status" value="1"/>
</dbReference>
<comment type="caution">
    <text evidence="27">Lacks conserved residue(s) required for the propagation of feature annotation.</text>
</comment>
<evidence type="ECO:0000256" key="27">
    <source>
        <dbReference type="RuleBase" id="RU367023"/>
    </source>
</evidence>
<comment type="catalytic activity">
    <reaction evidence="23">
        <text>2-(9Z-octadecenoyl)-glycerol + (9Z)-octadecenoyl-CoA = 1,2-di-(9Z-octadecenoyl)-sn-glycerol + CoA</text>
        <dbReference type="Rhea" id="RHEA:37911"/>
        <dbReference type="ChEBI" id="CHEBI:52333"/>
        <dbReference type="ChEBI" id="CHEBI:57287"/>
        <dbReference type="ChEBI" id="CHEBI:57387"/>
        <dbReference type="ChEBI" id="CHEBI:73990"/>
    </reaction>
    <physiologicalReaction direction="left-to-right" evidence="23">
        <dbReference type="Rhea" id="RHEA:37912"/>
    </physiologicalReaction>
</comment>
<comment type="catalytic activity">
    <reaction evidence="21">
        <text>1-O-(9Z-octadecenyl)-glycerol + (9Z)-octadecenoyl-CoA = 1-O-(9Z-octadecyl)-3-(9Z-octadecenoyl)-glycerol + CoA</text>
        <dbReference type="Rhea" id="RHEA:55340"/>
        <dbReference type="ChEBI" id="CHEBI:34116"/>
        <dbReference type="ChEBI" id="CHEBI:57287"/>
        <dbReference type="ChEBI" id="CHEBI:57387"/>
        <dbReference type="ChEBI" id="CHEBI:197429"/>
    </reaction>
    <physiologicalReaction direction="left-to-right" evidence="21">
        <dbReference type="Rhea" id="RHEA:55341"/>
    </physiologicalReaction>
</comment>
<dbReference type="Proteomes" id="UP000198287">
    <property type="component" value="Unassembled WGS sequence"/>
</dbReference>
<evidence type="ECO:0000256" key="1">
    <source>
        <dbReference type="ARBA" id="ARBA00000633"/>
    </source>
</evidence>
<dbReference type="GO" id="GO:0048471">
    <property type="term" value="C:perinuclear region of cytoplasm"/>
    <property type="evidence" value="ECO:0007669"/>
    <property type="project" value="UniProtKB-SubCell"/>
</dbReference>
<keyword evidence="18 27" id="KW-0472">Membrane</keyword>
<evidence type="ECO:0000256" key="11">
    <source>
        <dbReference type="ARBA" id="ARBA00022516"/>
    </source>
</evidence>
<evidence type="ECO:0000256" key="5">
    <source>
        <dbReference type="ARBA" id="ARBA00004477"/>
    </source>
</evidence>
<evidence type="ECO:0000256" key="24">
    <source>
        <dbReference type="ARBA" id="ARBA00048634"/>
    </source>
</evidence>
<evidence type="ECO:0000256" key="17">
    <source>
        <dbReference type="ARBA" id="ARBA00023098"/>
    </source>
</evidence>
<comment type="catalytic activity">
    <reaction evidence="2">
        <text>2-(9Z-octadecenoyl)-glycerol + hexadecanoyl-CoA = 1-hexadecanoyl-2-(9Z-octadecenoyl)-sn-glycerol + CoA</text>
        <dbReference type="Rhea" id="RHEA:38071"/>
        <dbReference type="ChEBI" id="CHEBI:57287"/>
        <dbReference type="ChEBI" id="CHEBI:57379"/>
        <dbReference type="ChEBI" id="CHEBI:73990"/>
        <dbReference type="ChEBI" id="CHEBI:75466"/>
    </reaction>
    <physiologicalReaction direction="left-to-right" evidence="2">
        <dbReference type="Rhea" id="RHEA:38072"/>
    </physiologicalReaction>
</comment>
<dbReference type="GO" id="GO:0004144">
    <property type="term" value="F:diacylglycerol O-acyltransferase activity"/>
    <property type="evidence" value="ECO:0007669"/>
    <property type="project" value="UniProtKB-EC"/>
</dbReference>
<evidence type="ECO:0000256" key="7">
    <source>
        <dbReference type="ARBA" id="ARBA00004771"/>
    </source>
</evidence>
<evidence type="ECO:0000256" key="23">
    <source>
        <dbReference type="ARBA" id="ARBA00048135"/>
    </source>
</evidence>
<comment type="pathway">
    <text evidence="8">Lipid metabolism.</text>
</comment>
<comment type="catalytic activity">
    <reaction evidence="20">
        <text>1,2-di-(9Z-octadecenoyl)-sn-glycerol + (9Z)-octadecenoyl-CoA = 1,2,3-tri-(9Z-octadecenoyl)-glycerol + CoA</text>
        <dbReference type="Rhea" id="RHEA:38219"/>
        <dbReference type="ChEBI" id="CHEBI:52333"/>
        <dbReference type="ChEBI" id="CHEBI:53753"/>
        <dbReference type="ChEBI" id="CHEBI:57287"/>
        <dbReference type="ChEBI" id="CHEBI:57387"/>
    </reaction>
    <physiologicalReaction direction="left-to-right" evidence="20">
        <dbReference type="Rhea" id="RHEA:38220"/>
    </physiologicalReaction>
</comment>
<comment type="pathway">
    <text evidence="7">Glycerolipid metabolism; triacylglycerol biosynthesis.</text>
</comment>
<evidence type="ECO:0000256" key="10">
    <source>
        <dbReference type="ARBA" id="ARBA00022490"/>
    </source>
</evidence>
<comment type="catalytic activity">
    <reaction evidence="4">
        <text>all-trans-retinol + hexadecanoyl-CoA = all-trans-retinyl hexadecanoate + CoA</text>
        <dbReference type="Rhea" id="RHEA:38175"/>
        <dbReference type="ChEBI" id="CHEBI:17336"/>
        <dbReference type="ChEBI" id="CHEBI:17616"/>
        <dbReference type="ChEBI" id="CHEBI:57287"/>
        <dbReference type="ChEBI" id="CHEBI:57379"/>
    </reaction>
    <physiologicalReaction direction="left-to-right" evidence="4">
        <dbReference type="Rhea" id="RHEA:38176"/>
    </physiologicalReaction>
</comment>
<evidence type="ECO:0000256" key="21">
    <source>
        <dbReference type="ARBA" id="ARBA00047807"/>
    </source>
</evidence>
<feature type="region of interest" description="Disordered" evidence="28">
    <location>
        <begin position="1"/>
        <end position="20"/>
    </location>
</feature>
<dbReference type="GO" id="GO:0019432">
    <property type="term" value="P:triglyceride biosynthetic process"/>
    <property type="evidence" value="ECO:0007669"/>
    <property type="project" value="TreeGrafter"/>
</dbReference>
<dbReference type="OrthoDB" id="264532at2759"/>
<evidence type="ECO:0000256" key="4">
    <source>
        <dbReference type="ARBA" id="ARBA00001764"/>
    </source>
</evidence>
<keyword evidence="30" id="KW-1185">Reference proteome</keyword>
<sequence>MGSDLVVADSSPPVEKNGYHGGGGKKMLGVEFAPLSIPMARRLQTFAVASWILTFFIMGPGSLFLLMYLLLHPGHTLVRALPLVYAVWFLLDRHTPNEGGRRCDWVRHWRLWTWYCDYFPIKLVKTGDLPPHKNYIFCSHPHGILCSAAFGNFATEGTSFSENFPGITPHLLTLEGHYSFPLYREYLMSSGACSASKRSLNYLLSRPGGGHAAVLVVGGAPESLESRPGSYILKLKDRKGFIKTALRHGASLVPIFSFGEIEIYTQVHFPTGSKRKRIQSRLQRVLGLAPCLFNGRGIFQYSFGIIPQRRPLTTVVGEPIDVPKTADPTSADIDALHAKYVASLQKLFYTYRDLYATPETELIII</sequence>
<proteinExistence type="inferred from homology"/>
<feature type="transmembrane region" description="Helical" evidence="27">
    <location>
        <begin position="46"/>
        <end position="70"/>
    </location>
</feature>
<accession>A0A226DH25</accession>
<dbReference type="AlphaFoldDB" id="A0A226DH25"/>
<reference evidence="29 30" key="1">
    <citation type="submission" date="2015-12" db="EMBL/GenBank/DDBJ databases">
        <title>The genome of Folsomia candida.</title>
        <authorList>
            <person name="Faddeeva A."/>
            <person name="Derks M.F."/>
            <person name="Anvar Y."/>
            <person name="Smit S."/>
            <person name="Van Straalen N."/>
            <person name="Roelofs D."/>
        </authorList>
    </citation>
    <scope>NUCLEOTIDE SEQUENCE [LARGE SCALE GENOMIC DNA]</scope>
    <source>
        <strain evidence="29 30">VU population</strain>
        <tissue evidence="29">Whole body</tissue>
    </source>
</reference>
<evidence type="ECO:0000313" key="30">
    <source>
        <dbReference type="Proteomes" id="UP000198287"/>
    </source>
</evidence>
<dbReference type="Pfam" id="PF03982">
    <property type="entry name" value="DAGAT"/>
    <property type="match status" value="1"/>
</dbReference>
<evidence type="ECO:0000256" key="25">
    <source>
        <dbReference type="ARBA" id="ARBA00049168"/>
    </source>
</evidence>